<comment type="pathway">
    <text evidence="1">Siderophore biosynthesis.</text>
</comment>
<dbReference type="InterPro" id="IPR022770">
    <property type="entry name" value="IucA/IucC-like_C"/>
</dbReference>
<sequence length="633" mass="73384">MTFTQQLPTYSALSLTQSTDPFDMIKALHSEHFPAVEQRIIRQLMQAIIYEDILPYLQTEMSQQQIRSSLSEPKAYQQFTIVGVTTDQQKVQYMCTGKRMVSFGRVRLEQVPVIRIATDGQQQTAHLHEFLNEVLQQVQQGEKLQQFRNELEQTLLKDLQSQAYVQQSVFSTEQSYYDQLEGQIKDGHPYHPCYKSRIGFTLEDNAEYGPEFQQSLYPIWLAVAKEYSLSAFSTTVEDHDSFMQESLGTKQWNQFQQILQQQQLNIEDYHLIPVHPWQWKNKIVSAFYRELASQQIVPLGIGNDAYYAQQSIRTLGNRTRPEAPYLKMALSITNTSTARILAGHTVLNGAMITDWLTRLIQHNETARQLGFVVLRERAGITFNYEKLPEYRQSQTYGSLGTIWRESLHTYLKEGEDGVPFNGLCHVQPSGVPLIDPWIQQYGVERWTYAMLTATVTPIIHMLYAHGIGMESHGQNIILIHHDGLPTRIALKDFHDGVRFSVTHLVEPELCPDLTPEPPSHAKINRNSFIQTNNPNDVRDFSYDAFFFIAATEMCMFLEQHYQLSEQSFWKMTADIIHQYQHDHPQHQERFDCFDLFAETVLIEELTKRRLFGDGELHFKDGMNPLYAYRQSTC</sequence>
<dbReference type="InterPro" id="IPR037455">
    <property type="entry name" value="LucA/IucC-like"/>
</dbReference>
<evidence type="ECO:0000256" key="2">
    <source>
        <dbReference type="ARBA" id="ARBA00007832"/>
    </source>
</evidence>
<dbReference type="PANTHER" id="PTHR34384:SF6">
    <property type="entry name" value="STAPHYLOFERRIN B SYNTHASE"/>
    <property type="match status" value="1"/>
</dbReference>
<dbReference type="EC" id="6.3.2.39" evidence="5"/>
<evidence type="ECO:0000259" key="3">
    <source>
        <dbReference type="Pfam" id="PF04183"/>
    </source>
</evidence>
<feature type="domain" description="Aerobactin siderophore biosynthesis IucA/IucC N-terminal" evidence="3">
    <location>
        <begin position="177"/>
        <end position="425"/>
    </location>
</feature>
<gene>
    <name evidence="5" type="primary">iucC</name>
    <name evidence="5" type="ORF">PTI45_02206</name>
</gene>
<dbReference type="PATRIC" id="fig|1886670.3.peg.2246"/>
<reference evidence="5 6" key="1">
    <citation type="submission" date="2016-08" db="EMBL/GenBank/DDBJ databases">
        <title>Genome sequencing of Paenibacillus sp. TI45-13ar, isolated from Korean traditional nuruk.</title>
        <authorList>
            <person name="Kim S.-J."/>
        </authorList>
    </citation>
    <scope>NUCLEOTIDE SEQUENCE [LARGE SCALE GENOMIC DNA]</scope>
    <source>
        <strain evidence="5 6">TI45-13ar</strain>
    </source>
</reference>
<dbReference type="InterPro" id="IPR007310">
    <property type="entry name" value="Aerobactin_biosyn_IucA/IucC_N"/>
</dbReference>
<comment type="similarity">
    <text evidence="2">Belongs to the IucA/IucC family.</text>
</comment>
<dbReference type="RefSeq" id="WP_069327628.1">
    <property type="nucleotide sequence ID" value="NZ_MDER01000038.1"/>
</dbReference>
<name>A0A1E3L3Y1_9BACL</name>
<feature type="domain" description="Aerobactin siderophore biosynthesis IucA/IucC-like C-terminal" evidence="4">
    <location>
        <begin position="445"/>
        <end position="616"/>
    </location>
</feature>
<accession>A0A1E3L3Y1</accession>
<keyword evidence="6" id="KW-1185">Reference proteome</keyword>
<dbReference type="Pfam" id="PF04183">
    <property type="entry name" value="IucA_IucC"/>
    <property type="match status" value="1"/>
</dbReference>
<dbReference type="Pfam" id="PF06276">
    <property type="entry name" value="FhuF"/>
    <property type="match status" value="1"/>
</dbReference>
<comment type="caution">
    <text evidence="5">The sequence shown here is derived from an EMBL/GenBank/DDBJ whole genome shotgun (WGS) entry which is preliminary data.</text>
</comment>
<dbReference type="EMBL" id="MDER01000038">
    <property type="protein sequence ID" value="ODP28456.1"/>
    <property type="molecule type" value="Genomic_DNA"/>
</dbReference>
<organism evidence="5 6">
    <name type="scientific">Paenibacillus nuruki</name>
    <dbReference type="NCBI Taxonomy" id="1886670"/>
    <lineage>
        <taxon>Bacteria</taxon>
        <taxon>Bacillati</taxon>
        <taxon>Bacillota</taxon>
        <taxon>Bacilli</taxon>
        <taxon>Bacillales</taxon>
        <taxon>Paenibacillaceae</taxon>
        <taxon>Paenibacillus</taxon>
    </lineage>
</organism>
<evidence type="ECO:0000256" key="1">
    <source>
        <dbReference type="ARBA" id="ARBA00004924"/>
    </source>
</evidence>
<dbReference type="Gene3D" id="6.10.250.3370">
    <property type="match status" value="1"/>
</dbReference>
<evidence type="ECO:0000313" key="6">
    <source>
        <dbReference type="Proteomes" id="UP000094578"/>
    </source>
</evidence>
<dbReference type="GO" id="GO:0019290">
    <property type="term" value="P:siderophore biosynthetic process"/>
    <property type="evidence" value="ECO:0007669"/>
    <property type="project" value="InterPro"/>
</dbReference>
<dbReference type="Proteomes" id="UP000094578">
    <property type="component" value="Unassembled WGS sequence"/>
</dbReference>
<dbReference type="STRING" id="1886670.PTI45_02206"/>
<dbReference type="AlphaFoldDB" id="A0A1E3L3Y1"/>
<dbReference type="Gene3D" id="3.30.310.280">
    <property type="match status" value="1"/>
</dbReference>
<protein>
    <submittedName>
        <fullName evidence="5">Aerobactin synthase</fullName>
        <ecNumber evidence="5">6.3.2.39</ecNumber>
    </submittedName>
</protein>
<dbReference type="PANTHER" id="PTHR34384">
    <property type="entry name" value="L-2,3-DIAMINOPROPANOATE--CITRATE LIGASE"/>
    <property type="match status" value="1"/>
</dbReference>
<dbReference type="GO" id="GO:0016881">
    <property type="term" value="F:acid-amino acid ligase activity"/>
    <property type="evidence" value="ECO:0007669"/>
    <property type="project" value="UniProtKB-ARBA"/>
</dbReference>
<proteinExistence type="inferred from homology"/>
<keyword evidence="5" id="KW-0436">Ligase</keyword>
<evidence type="ECO:0000313" key="5">
    <source>
        <dbReference type="EMBL" id="ODP28456.1"/>
    </source>
</evidence>
<evidence type="ECO:0000259" key="4">
    <source>
        <dbReference type="Pfam" id="PF06276"/>
    </source>
</evidence>
<dbReference type="Gene3D" id="1.10.510.40">
    <property type="match status" value="1"/>
</dbReference>